<protein>
    <recommendedName>
        <fullName evidence="8">NAD kinase</fullName>
        <ecNumber evidence="8">2.7.1.23</ecNumber>
    </recommendedName>
    <alternativeName>
        <fullName evidence="8">ATP-dependent NAD kinase</fullName>
    </alternativeName>
</protein>
<dbReference type="GO" id="GO:0006741">
    <property type="term" value="P:NADP+ biosynthetic process"/>
    <property type="evidence" value="ECO:0007669"/>
    <property type="project" value="UniProtKB-UniRule"/>
</dbReference>
<feature type="region of interest" description="Disordered" evidence="9">
    <location>
        <begin position="1"/>
        <end position="23"/>
    </location>
</feature>
<evidence type="ECO:0000256" key="4">
    <source>
        <dbReference type="ARBA" id="ARBA00022777"/>
    </source>
</evidence>
<evidence type="ECO:0000256" key="7">
    <source>
        <dbReference type="ARBA" id="ARBA00023027"/>
    </source>
</evidence>
<dbReference type="GO" id="GO:0019674">
    <property type="term" value="P:NAD+ metabolic process"/>
    <property type="evidence" value="ECO:0007669"/>
    <property type="project" value="InterPro"/>
</dbReference>
<feature type="binding site" evidence="8">
    <location>
        <begin position="96"/>
        <end position="97"/>
    </location>
    <ligand>
        <name>NAD(+)</name>
        <dbReference type="ChEBI" id="CHEBI:57540"/>
    </ligand>
</feature>
<evidence type="ECO:0000313" key="11">
    <source>
        <dbReference type="Proteomes" id="UP000198397"/>
    </source>
</evidence>
<evidence type="ECO:0000256" key="2">
    <source>
        <dbReference type="ARBA" id="ARBA00022679"/>
    </source>
</evidence>
<dbReference type="EC" id="2.7.1.23" evidence="8"/>
<dbReference type="AlphaFoldDB" id="A0A238X7C6"/>
<dbReference type="Proteomes" id="UP000198397">
    <property type="component" value="Unassembled WGS sequence"/>
</dbReference>
<name>A0A238X7C6_HALVU</name>
<dbReference type="GO" id="GO:0005524">
    <property type="term" value="F:ATP binding"/>
    <property type="evidence" value="ECO:0007669"/>
    <property type="project" value="UniProtKB-KW"/>
</dbReference>
<evidence type="ECO:0000313" key="10">
    <source>
        <dbReference type="EMBL" id="SNR54234.1"/>
    </source>
</evidence>
<reference evidence="10 11" key="1">
    <citation type="submission" date="2017-06" db="EMBL/GenBank/DDBJ databases">
        <authorList>
            <person name="Kim H.J."/>
            <person name="Triplett B.A."/>
        </authorList>
    </citation>
    <scope>NUCLEOTIDE SEQUENCE [LARGE SCALE GENOMIC DNA]</scope>
    <source>
        <strain evidence="10 11">DSM 8800</strain>
    </source>
</reference>
<proteinExistence type="inferred from homology"/>
<comment type="similarity">
    <text evidence="8">Belongs to the NAD kinase family.</text>
</comment>
<keyword evidence="5 8" id="KW-0067">ATP-binding</keyword>
<gene>
    <name evidence="8" type="primary">nadK</name>
    <name evidence="10" type="ORF">SAMN06264855_1142</name>
</gene>
<comment type="subcellular location">
    <subcellularLocation>
        <location evidence="8">Cytoplasm</location>
    </subcellularLocation>
</comment>
<dbReference type="GO" id="GO:0005737">
    <property type="term" value="C:cytoplasm"/>
    <property type="evidence" value="ECO:0007669"/>
    <property type="project" value="UniProtKB-SubCell"/>
</dbReference>
<dbReference type="InterPro" id="IPR017437">
    <property type="entry name" value="ATP-NAD_kinase_PpnK-typ_C"/>
</dbReference>
<evidence type="ECO:0000256" key="1">
    <source>
        <dbReference type="ARBA" id="ARBA00022490"/>
    </source>
</evidence>
<comment type="function">
    <text evidence="8">Involved in the regulation of the intracellular balance of NAD and NADP, and is a key enzyme in the biosynthesis of NADP. Catalyzes specifically the phosphorylation on 2'-hydroxyl of the adenosine moiety of NAD to yield NADP.</text>
</comment>
<comment type="caution">
    <text evidence="8">Lacks conserved residue(s) required for the propagation of feature annotation.</text>
</comment>
<sequence length="305" mass="31190">MKSDGDAVGGDRARPSTTIAPFYSPAENRSTMEVGIVARKGNPRAASLANDVHDAVTERGATAWIDEVTAESLGIEPGRPVSALSGCDLAVAVGGDGTFLFAARNADGTPVLGINLGEVGFLNAVPPEEGKAAVLTEVERFRDGGMNVRETPRLAASVGDWRSVPAANEVVVTGHRRGPGGGIDYELRVDGSLYSGGHADGVLVATPGGSTAYNLAERGPLVHPAVDGLIVNEMCASGGMPPLAVGLDATVTVTVPDPAGAVVVSDGRNPHEVDGPVTVEIRRTEPPMRIAGPAADFFEALGKLS</sequence>
<feature type="binding site" evidence="8">
    <location>
        <begin position="168"/>
        <end position="169"/>
    </location>
    <ligand>
        <name>NAD(+)</name>
        <dbReference type="ChEBI" id="CHEBI:57540"/>
    </ligand>
</feature>
<feature type="compositionally biased region" description="Basic and acidic residues" evidence="9">
    <location>
        <begin position="1"/>
        <end position="14"/>
    </location>
</feature>
<dbReference type="HAMAP" id="MF_00361">
    <property type="entry name" value="NAD_kinase"/>
    <property type="match status" value="1"/>
</dbReference>
<keyword evidence="11" id="KW-1185">Reference proteome</keyword>
<accession>A0A238X7C6</accession>
<dbReference type="Gene3D" id="3.40.50.10330">
    <property type="entry name" value="Probable inorganic polyphosphate/atp-NAD kinase, domain 1"/>
    <property type="match status" value="1"/>
</dbReference>
<comment type="cofactor">
    <cofactor evidence="8">
        <name>a divalent metal cation</name>
        <dbReference type="ChEBI" id="CHEBI:60240"/>
    </cofactor>
</comment>
<organism evidence="10 11">
    <name type="scientific">Halorubrum vacuolatum</name>
    <name type="common">Natronobacterium vacuolatum</name>
    <dbReference type="NCBI Taxonomy" id="63740"/>
    <lineage>
        <taxon>Archaea</taxon>
        <taxon>Methanobacteriati</taxon>
        <taxon>Methanobacteriota</taxon>
        <taxon>Stenosarchaea group</taxon>
        <taxon>Halobacteria</taxon>
        <taxon>Halobacteriales</taxon>
        <taxon>Haloferacaceae</taxon>
        <taxon>Halorubrum</taxon>
    </lineage>
</organism>
<dbReference type="InterPro" id="IPR002504">
    <property type="entry name" value="NADK"/>
</dbReference>
<dbReference type="InterPro" id="IPR016064">
    <property type="entry name" value="NAD/diacylglycerol_kinase_sf"/>
</dbReference>
<keyword evidence="4 8" id="KW-0418">Kinase</keyword>
<keyword evidence="7 8" id="KW-0520">NAD</keyword>
<dbReference type="SUPFAM" id="SSF111331">
    <property type="entry name" value="NAD kinase/diacylglycerol kinase-like"/>
    <property type="match status" value="1"/>
</dbReference>
<keyword evidence="1 8" id="KW-0963">Cytoplasm</keyword>
<feature type="active site" description="Proton acceptor" evidence="8">
    <location>
        <position position="96"/>
    </location>
</feature>
<feature type="binding site" evidence="8">
    <location>
        <position position="200"/>
    </location>
    <ligand>
        <name>NAD(+)</name>
        <dbReference type="ChEBI" id="CHEBI:57540"/>
    </ligand>
</feature>
<evidence type="ECO:0000256" key="6">
    <source>
        <dbReference type="ARBA" id="ARBA00022857"/>
    </source>
</evidence>
<evidence type="ECO:0000256" key="5">
    <source>
        <dbReference type="ARBA" id="ARBA00022840"/>
    </source>
</evidence>
<keyword evidence="3 8" id="KW-0547">Nucleotide-binding</keyword>
<dbReference type="InterPro" id="IPR017438">
    <property type="entry name" value="ATP-NAD_kinase_N"/>
</dbReference>
<evidence type="ECO:0000256" key="3">
    <source>
        <dbReference type="ARBA" id="ARBA00022741"/>
    </source>
</evidence>
<evidence type="ECO:0000256" key="9">
    <source>
        <dbReference type="SAM" id="MobiDB-lite"/>
    </source>
</evidence>
<dbReference type="Pfam" id="PF01513">
    <property type="entry name" value="NAD_kinase"/>
    <property type="match status" value="1"/>
</dbReference>
<dbReference type="GO" id="GO:0003951">
    <property type="term" value="F:NAD+ kinase activity"/>
    <property type="evidence" value="ECO:0007669"/>
    <property type="project" value="UniProtKB-UniRule"/>
</dbReference>
<keyword evidence="6 8" id="KW-0521">NADP</keyword>
<feature type="binding site" evidence="8">
    <location>
        <position position="198"/>
    </location>
    <ligand>
        <name>NAD(+)</name>
        <dbReference type="ChEBI" id="CHEBI:57540"/>
    </ligand>
</feature>
<dbReference type="PANTHER" id="PTHR20275:SF43">
    <property type="entry name" value="BIFUNCTIONAL NADP PHOSPHATASE_NAD KINASE"/>
    <property type="match status" value="1"/>
</dbReference>
<comment type="catalytic activity">
    <reaction evidence="8">
        <text>NAD(+) + ATP = ADP + NADP(+) + H(+)</text>
        <dbReference type="Rhea" id="RHEA:18629"/>
        <dbReference type="ChEBI" id="CHEBI:15378"/>
        <dbReference type="ChEBI" id="CHEBI:30616"/>
        <dbReference type="ChEBI" id="CHEBI:57540"/>
        <dbReference type="ChEBI" id="CHEBI:58349"/>
        <dbReference type="ChEBI" id="CHEBI:456216"/>
        <dbReference type="EC" id="2.7.1.23"/>
    </reaction>
</comment>
<dbReference type="Pfam" id="PF20143">
    <property type="entry name" value="NAD_kinase_C"/>
    <property type="match status" value="1"/>
</dbReference>
<dbReference type="GO" id="GO:0046872">
    <property type="term" value="F:metal ion binding"/>
    <property type="evidence" value="ECO:0007669"/>
    <property type="project" value="UniProtKB-UniRule"/>
</dbReference>
<dbReference type="PANTHER" id="PTHR20275">
    <property type="entry name" value="NAD KINASE"/>
    <property type="match status" value="1"/>
</dbReference>
<dbReference type="Gene3D" id="2.60.200.30">
    <property type="entry name" value="Probable inorganic polyphosphate/atp-NAD kinase, domain 2"/>
    <property type="match status" value="1"/>
</dbReference>
<evidence type="ECO:0000256" key="8">
    <source>
        <dbReference type="HAMAP-Rule" id="MF_00361"/>
    </source>
</evidence>
<dbReference type="EMBL" id="FZNQ01000014">
    <property type="protein sequence ID" value="SNR54234.1"/>
    <property type="molecule type" value="Genomic_DNA"/>
</dbReference>
<keyword evidence="2 8" id="KW-0808">Transferase</keyword>